<evidence type="ECO:0008006" key="5">
    <source>
        <dbReference type="Google" id="ProtNLM"/>
    </source>
</evidence>
<organism evidence="3 4">
    <name type="scientific">Jimgerdemannia flammicorona</name>
    <dbReference type="NCBI Taxonomy" id="994334"/>
    <lineage>
        <taxon>Eukaryota</taxon>
        <taxon>Fungi</taxon>
        <taxon>Fungi incertae sedis</taxon>
        <taxon>Mucoromycota</taxon>
        <taxon>Mucoromycotina</taxon>
        <taxon>Endogonomycetes</taxon>
        <taxon>Endogonales</taxon>
        <taxon>Endogonaceae</taxon>
        <taxon>Jimgerdemannia</taxon>
    </lineage>
</organism>
<dbReference type="SUPFAM" id="SSF53271">
    <property type="entry name" value="PRTase-like"/>
    <property type="match status" value="1"/>
</dbReference>
<dbReference type="EMBL" id="RBNJ01001993">
    <property type="protein sequence ID" value="RUS32529.1"/>
    <property type="molecule type" value="Genomic_DNA"/>
</dbReference>
<dbReference type="GO" id="GO:0032265">
    <property type="term" value="P:XMP salvage"/>
    <property type="evidence" value="ECO:0007669"/>
    <property type="project" value="TreeGrafter"/>
</dbReference>
<protein>
    <recommendedName>
        <fullName evidence="5">Phosphoribosyltransferase-like protein</fullName>
    </recommendedName>
</protein>
<dbReference type="InterPro" id="IPR029057">
    <property type="entry name" value="PRTase-like"/>
</dbReference>
<sequence>MLPDNVGTIIRSPCLSYNQIHTAIRESVERFSINDDFQPDIMIAIGGGGFIPARILRTFLKKRNKNIPIQAIGLSLYEELEIFNGEVAASGHVVSDSGFSTPAAPPQPQVTKTQWLNFGGADSLVNLVGRNILIVDEVDDTRQTLAFAVAELVKDIKKQEEAMGLGPGERETKLGVFVLHNKIKKKKMSLPENVMKYYFAAVDMPDTWLVYPWDAVDIDEHTKKAENCELNLSAASHQ</sequence>
<evidence type="ECO:0000313" key="3">
    <source>
        <dbReference type="EMBL" id="RUS32529.1"/>
    </source>
</evidence>
<dbReference type="GO" id="GO:0032263">
    <property type="term" value="P:GMP salvage"/>
    <property type="evidence" value="ECO:0007669"/>
    <property type="project" value="TreeGrafter"/>
</dbReference>
<proteinExistence type="predicted"/>
<dbReference type="PANTHER" id="PTHR43363:SF1">
    <property type="entry name" value="HYPOXANTHINE-GUANINE PHOSPHORIBOSYLTRANSFERASE"/>
    <property type="match status" value="1"/>
</dbReference>
<reference evidence="3 4" key="1">
    <citation type="journal article" date="2018" name="New Phytol.">
        <title>Phylogenomics of Endogonaceae and evolution of mycorrhizas within Mucoromycota.</title>
        <authorList>
            <person name="Chang Y."/>
            <person name="Desiro A."/>
            <person name="Na H."/>
            <person name="Sandor L."/>
            <person name="Lipzen A."/>
            <person name="Clum A."/>
            <person name="Barry K."/>
            <person name="Grigoriev I.V."/>
            <person name="Martin F.M."/>
            <person name="Stajich J.E."/>
            <person name="Smith M.E."/>
            <person name="Bonito G."/>
            <person name="Spatafora J.W."/>
        </authorList>
    </citation>
    <scope>NUCLEOTIDE SEQUENCE [LARGE SCALE GENOMIC DNA]</scope>
    <source>
        <strain evidence="3 4">AD002</strain>
    </source>
</reference>
<gene>
    <name evidence="3" type="ORF">BC938DRAFT_475161</name>
</gene>
<evidence type="ECO:0000313" key="4">
    <source>
        <dbReference type="Proteomes" id="UP000274822"/>
    </source>
</evidence>
<dbReference type="PANTHER" id="PTHR43363">
    <property type="entry name" value="HYPOXANTHINE PHOSPHORIBOSYLTRANSFERASE"/>
    <property type="match status" value="1"/>
</dbReference>
<dbReference type="GO" id="GO:0004422">
    <property type="term" value="F:hypoxanthine phosphoribosyltransferase activity"/>
    <property type="evidence" value="ECO:0007669"/>
    <property type="project" value="TreeGrafter"/>
</dbReference>
<dbReference type="AlphaFoldDB" id="A0A433QRY0"/>
<keyword evidence="1" id="KW-0328">Glycosyltransferase</keyword>
<dbReference type="Proteomes" id="UP000274822">
    <property type="component" value="Unassembled WGS sequence"/>
</dbReference>
<dbReference type="Gene3D" id="3.40.50.2020">
    <property type="match status" value="1"/>
</dbReference>
<dbReference type="GO" id="GO:0032264">
    <property type="term" value="P:IMP salvage"/>
    <property type="evidence" value="ECO:0007669"/>
    <property type="project" value="TreeGrafter"/>
</dbReference>
<comment type="caution">
    <text evidence="3">The sequence shown here is derived from an EMBL/GenBank/DDBJ whole genome shotgun (WGS) entry which is preliminary data.</text>
</comment>
<evidence type="ECO:0000256" key="2">
    <source>
        <dbReference type="ARBA" id="ARBA00022679"/>
    </source>
</evidence>
<dbReference type="InterPro" id="IPR000836">
    <property type="entry name" value="PRTase_dom"/>
</dbReference>
<dbReference type="GO" id="GO:0046100">
    <property type="term" value="P:hypoxanthine metabolic process"/>
    <property type="evidence" value="ECO:0007669"/>
    <property type="project" value="TreeGrafter"/>
</dbReference>
<name>A0A433QRY0_9FUNG</name>
<dbReference type="CDD" id="cd06223">
    <property type="entry name" value="PRTases_typeI"/>
    <property type="match status" value="1"/>
</dbReference>
<dbReference type="GO" id="GO:0005737">
    <property type="term" value="C:cytoplasm"/>
    <property type="evidence" value="ECO:0007669"/>
    <property type="project" value="TreeGrafter"/>
</dbReference>
<accession>A0A433QRY0</accession>
<evidence type="ECO:0000256" key="1">
    <source>
        <dbReference type="ARBA" id="ARBA00022676"/>
    </source>
</evidence>
<keyword evidence="4" id="KW-1185">Reference proteome</keyword>
<keyword evidence="2" id="KW-0808">Transferase</keyword>